<proteinExistence type="predicted"/>
<reference evidence="1 2" key="1">
    <citation type="submission" date="2015-03" db="EMBL/GenBank/DDBJ databases">
        <title>Genome sequence of Pseudoalteromonas aurantia.</title>
        <authorList>
            <person name="Xie B.-B."/>
            <person name="Rong J.-C."/>
            <person name="Qin Q.-L."/>
            <person name="Zhang Y.-Z."/>
        </authorList>
    </citation>
    <scope>NUCLEOTIDE SEQUENCE [LARGE SCALE GENOMIC DNA]</scope>
    <source>
        <strain evidence="1 2">208</strain>
    </source>
</reference>
<dbReference type="Proteomes" id="UP000615755">
    <property type="component" value="Unassembled WGS sequence"/>
</dbReference>
<protein>
    <recommendedName>
        <fullName evidence="3">Orphan protein</fullName>
    </recommendedName>
</protein>
<sequence>MKLSLNKKTIKRLLDKTTEIDHKLTPQAAGGRPEETFFCQNTQVIYWCTRPTSPNVGCSNVERCL</sequence>
<evidence type="ECO:0008006" key="3">
    <source>
        <dbReference type="Google" id="ProtNLM"/>
    </source>
</evidence>
<dbReference type="EMBL" id="AQGV01000010">
    <property type="protein sequence ID" value="MBE0366749.1"/>
    <property type="molecule type" value="Genomic_DNA"/>
</dbReference>
<accession>A0ABR9E6Y5</accession>
<organism evidence="1 2">
    <name type="scientific">Pseudoalteromonas aurantia 208</name>
    <dbReference type="NCBI Taxonomy" id="1314867"/>
    <lineage>
        <taxon>Bacteria</taxon>
        <taxon>Pseudomonadati</taxon>
        <taxon>Pseudomonadota</taxon>
        <taxon>Gammaproteobacteria</taxon>
        <taxon>Alteromonadales</taxon>
        <taxon>Pseudoalteromonadaceae</taxon>
        <taxon>Pseudoalteromonas</taxon>
    </lineage>
</organism>
<name>A0ABR9E6Y5_9GAMM</name>
<comment type="caution">
    <text evidence="1">The sequence shown here is derived from an EMBL/GenBank/DDBJ whole genome shotgun (WGS) entry which is preliminary data.</text>
</comment>
<gene>
    <name evidence="1" type="ORF">PAUR_a3819</name>
</gene>
<keyword evidence="2" id="KW-1185">Reference proteome</keyword>
<dbReference type="RefSeq" id="WP_192506252.1">
    <property type="nucleotide sequence ID" value="NZ_AQGV01000010.1"/>
</dbReference>
<evidence type="ECO:0000313" key="1">
    <source>
        <dbReference type="EMBL" id="MBE0366749.1"/>
    </source>
</evidence>
<evidence type="ECO:0000313" key="2">
    <source>
        <dbReference type="Proteomes" id="UP000615755"/>
    </source>
</evidence>